<comment type="subcellular location">
    <subcellularLocation>
        <location evidence="1">Membrane</location>
        <topology evidence="1">Multi-pass membrane protein</topology>
    </subcellularLocation>
</comment>
<keyword evidence="3" id="KW-1133">Transmembrane helix</keyword>
<proteinExistence type="predicted"/>
<dbReference type="EMBL" id="JABSTR010000003">
    <property type="protein sequence ID" value="KAH9365366.1"/>
    <property type="molecule type" value="Genomic_DNA"/>
</dbReference>
<dbReference type="GO" id="GO:0001518">
    <property type="term" value="C:voltage-gated sodium channel complex"/>
    <property type="evidence" value="ECO:0007669"/>
    <property type="project" value="TreeGrafter"/>
</dbReference>
<evidence type="ECO:0000313" key="8">
    <source>
        <dbReference type="Proteomes" id="UP000821853"/>
    </source>
</evidence>
<dbReference type="OrthoDB" id="416585at2759"/>
<keyword evidence="2" id="KW-0812">Transmembrane</keyword>
<sequence>MTAGCTGSAPWNNDADERAAEAAAYLAQSPNVVATDAAGRPMPLSRQNSLHSQHGGGASVLASRHNSLSSSGIGYVETRHNSLIVKPGGTKKINTESGVMHLKVDNAAAAATLVYGEHAVHVPKVSAPPGHLVRIYCNRLTDGRWFDYTVLVFIALNCITLAMERPNIPPRSLERELLIAANYTFTVVFAFEMLVKVSVSL</sequence>
<dbReference type="SUPFAM" id="SSF81324">
    <property type="entry name" value="Voltage-gated potassium channels"/>
    <property type="match status" value="1"/>
</dbReference>
<dbReference type="Proteomes" id="UP000821853">
    <property type="component" value="Unassembled WGS sequence"/>
</dbReference>
<evidence type="ECO:0000259" key="6">
    <source>
        <dbReference type="Pfam" id="PF00520"/>
    </source>
</evidence>
<evidence type="ECO:0000256" key="4">
    <source>
        <dbReference type="ARBA" id="ARBA00023136"/>
    </source>
</evidence>
<dbReference type="PANTHER" id="PTHR10037">
    <property type="entry name" value="VOLTAGE-GATED CATION CHANNEL CALCIUM AND SODIUM"/>
    <property type="match status" value="1"/>
</dbReference>
<dbReference type="InterPro" id="IPR005821">
    <property type="entry name" value="Ion_trans_dom"/>
</dbReference>
<dbReference type="VEuPathDB" id="VectorBase:HLOH_056679"/>
<accession>A0A9J6FGC0</accession>
<evidence type="ECO:0000256" key="1">
    <source>
        <dbReference type="ARBA" id="ARBA00004141"/>
    </source>
</evidence>
<name>A0A9J6FGC0_HAELO</name>
<dbReference type="AlphaFoldDB" id="A0A9J6FGC0"/>
<dbReference type="GO" id="GO:0086010">
    <property type="term" value="P:membrane depolarization during action potential"/>
    <property type="evidence" value="ECO:0007669"/>
    <property type="project" value="TreeGrafter"/>
</dbReference>
<dbReference type="InterPro" id="IPR027359">
    <property type="entry name" value="Volt_channel_dom_sf"/>
</dbReference>
<dbReference type="GO" id="GO:0008332">
    <property type="term" value="F:low voltage-gated calcium channel activity"/>
    <property type="evidence" value="ECO:0007669"/>
    <property type="project" value="TreeGrafter"/>
</dbReference>
<organism evidence="7 8">
    <name type="scientific">Haemaphysalis longicornis</name>
    <name type="common">Bush tick</name>
    <dbReference type="NCBI Taxonomy" id="44386"/>
    <lineage>
        <taxon>Eukaryota</taxon>
        <taxon>Metazoa</taxon>
        <taxon>Ecdysozoa</taxon>
        <taxon>Arthropoda</taxon>
        <taxon>Chelicerata</taxon>
        <taxon>Arachnida</taxon>
        <taxon>Acari</taxon>
        <taxon>Parasitiformes</taxon>
        <taxon>Ixodida</taxon>
        <taxon>Ixodoidea</taxon>
        <taxon>Ixodidae</taxon>
        <taxon>Haemaphysalinae</taxon>
        <taxon>Haemaphysalis</taxon>
    </lineage>
</organism>
<gene>
    <name evidence="7" type="ORF">HPB48_015032</name>
</gene>
<dbReference type="GO" id="GO:0005248">
    <property type="term" value="F:voltage-gated sodium channel activity"/>
    <property type="evidence" value="ECO:0007669"/>
    <property type="project" value="TreeGrafter"/>
</dbReference>
<evidence type="ECO:0000256" key="2">
    <source>
        <dbReference type="ARBA" id="ARBA00022692"/>
    </source>
</evidence>
<evidence type="ECO:0000256" key="5">
    <source>
        <dbReference type="SAM" id="MobiDB-lite"/>
    </source>
</evidence>
<evidence type="ECO:0000256" key="3">
    <source>
        <dbReference type="ARBA" id="ARBA00022989"/>
    </source>
</evidence>
<dbReference type="PANTHER" id="PTHR10037:SF230">
    <property type="entry name" value="CA[2+]-CHANNEL PROTEIN ALPHA[[1]] SUBUNIT T, ISOFORM F"/>
    <property type="match status" value="1"/>
</dbReference>
<evidence type="ECO:0000313" key="7">
    <source>
        <dbReference type="EMBL" id="KAH9365366.1"/>
    </source>
</evidence>
<feature type="region of interest" description="Disordered" evidence="5">
    <location>
        <begin position="36"/>
        <end position="60"/>
    </location>
</feature>
<protein>
    <recommendedName>
        <fullName evidence="6">Ion transport domain-containing protein</fullName>
    </recommendedName>
</protein>
<keyword evidence="8" id="KW-1185">Reference proteome</keyword>
<comment type="caution">
    <text evidence="7">The sequence shown here is derived from an EMBL/GenBank/DDBJ whole genome shotgun (WGS) entry which is preliminary data.</text>
</comment>
<feature type="domain" description="Ion transport" evidence="6">
    <location>
        <begin position="144"/>
        <end position="197"/>
    </location>
</feature>
<dbReference type="Pfam" id="PF00520">
    <property type="entry name" value="Ion_trans"/>
    <property type="match status" value="1"/>
</dbReference>
<dbReference type="GO" id="GO:0043005">
    <property type="term" value="C:neuron projection"/>
    <property type="evidence" value="ECO:0007669"/>
    <property type="project" value="TreeGrafter"/>
</dbReference>
<reference evidence="7 8" key="1">
    <citation type="journal article" date="2020" name="Cell">
        <title>Large-Scale Comparative Analyses of Tick Genomes Elucidate Their Genetic Diversity and Vector Capacities.</title>
        <authorList>
            <consortium name="Tick Genome and Microbiome Consortium (TIGMIC)"/>
            <person name="Jia N."/>
            <person name="Wang J."/>
            <person name="Shi W."/>
            <person name="Du L."/>
            <person name="Sun Y."/>
            <person name="Zhan W."/>
            <person name="Jiang J.F."/>
            <person name="Wang Q."/>
            <person name="Zhang B."/>
            <person name="Ji P."/>
            <person name="Bell-Sakyi L."/>
            <person name="Cui X.M."/>
            <person name="Yuan T.T."/>
            <person name="Jiang B.G."/>
            <person name="Yang W.F."/>
            <person name="Lam T.T."/>
            <person name="Chang Q.C."/>
            <person name="Ding S.J."/>
            <person name="Wang X.J."/>
            <person name="Zhu J.G."/>
            <person name="Ruan X.D."/>
            <person name="Zhao L."/>
            <person name="Wei J.T."/>
            <person name="Ye R.Z."/>
            <person name="Que T.C."/>
            <person name="Du C.H."/>
            <person name="Zhou Y.H."/>
            <person name="Cheng J.X."/>
            <person name="Dai P.F."/>
            <person name="Guo W.B."/>
            <person name="Han X.H."/>
            <person name="Huang E.J."/>
            <person name="Li L.F."/>
            <person name="Wei W."/>
            <person name="Gao Y.C."/>
            <person name="Liu J.Z."/>
            <person name="Shao H.Z."/>
            <person name="Wang X."/>
            <person name="Wang C.C."/>
            <person name="Yang T.C."/>
            <person name="Huo Q.B."/>
            <person name="Li W."/>
            <person name="Chen H.Y."/>
            <person name="Chen S.E."/>
            <person name="Zhou L.G."/>
            <person name="Ni X.B."/>
            <person name="Tian J.H."/>
            <person name="Sheng Y."/>
            <person name="Liu T."/>
            <person name="Pan Y.S."/>
            <person name="Xia L.Y."/>
            <person name="Li J."/>
            <person name="Zhao F."/>
            <person name="Cao W.C."/>
        </authorList>
    </citation>
    <scope>NUCLEOTIDE SEQUENCE [LARGE SCALE GENOMIC DNA]</scope>
    <source>
        <strain evidence="7">HaeL-2018</strain>
    </source>
</reference>
<dbReference type="InterPro" id="IPR043203">
    <property type="entry name" value="VGCC_Ca_Na"/>
</dbReference>
<dbReference type="Gene3D" id="1.20.120.350">
    <property type="entry name" value="Voltage-gated potassium channels. Chain C"/>
    <property type="match status" value="1"/>
</dbReference>
<keyword evidence="4" id="KW-0472">Membrane</keyword>
<dbReference type="GO" id="GO:0070509">
    <property type="term" value="P:calcium ion import"/>
    <property type="evidence" value="ECO:0007669"/>
    <property type="project" value="TreeGrafter"/>
</dbReference>